<protein>
    <recommendedName>
        <fullName evidence="3">Pyrrolo-quinoline quinone repeat domain-containing protein</fullName>
    </recommendedName>
</protein>
<feature type="region of interest" description="Disordered" evidence="1">
    <location>
        <begin position="259"/>
        <end position="282"/>
    </location>
</feature>
<dbReference type="EMBL" id="BJWH01000009">
    <property type="protein sequence ID" value="GEL98484.1"/>
    <property type="molecule type" value="Genomic_DNA"/>
</dbReference>
<dbReference type="PANTHER" id="PTHR34512">
    <property type="entry name" value="CELL SURFACE PROTEIN"/>
    <property type="match status" value="1"/>
</dbReference>
<sequence length="502" mass="53310">MATRSGMEEVELVEHDHDDHAAAPVDHVARARSAVRDRARDGLGWILRHRVLAVATVVLAVVAVVVPAVLSARAERVRAEALAGLPGVLEPMASAPAVAWTSPVPPNSWTLMSGDHAWVRDDVLVLWEQTGDATSSLRALDARTGDELWTAPLSSAPDLGDPANRSTNDRTTCSAPDAAPGEGIVVCLVIDSWELTASTDDAVPDLVEAASVRLRTFAVATGETLLDEPLGIDASVTRVGGDVVVAQSTSADGPASLVRLDPSTGTERWSTDVPRPADGTGWPTPTVQWFGDELGVGWLGTTSLFTPDGEAAGQLDTDDVWPFRGHRLTPVGEGVAQLRDLDTGRVLDLGGARPRWFVTDDGSVPDVLVLETEDRLIGRDLRTGQRAWQVDWPAERTLNVVVVDGMLARQADDGLTVLDLTDGTQLWHRSTSAYGQSIVTDGRRLLVIESVIGTGPVVAAYDARDGRRVWQVPIPSDIQSLAVVDHRLFGVGSGGVVALGTS</sequence>
<accession>A0A511JKL8</accession>
<dbReference type="InterPro" id="IPR011047">
    <property type="entry name" value="Quinoprotein_ADH-like_sf"/>
</dbReference>
<keyword evidence="5" id="KW-1185">Reference proteome</keyword>
<evidence type="ECO:0000313" key="4">
    <source>
        <dbReference type="EMBL" id="GEL98484.1"/>
    </source>
</evidence>
<keyword evidence="2" id="KW-1133">Transmembrane helix</keyword>
<dbReference type="InterPro" id="IPR015943">
    <property type="entry name" value="WD40/YVTN_repeat-like_dom_sf"/>
</dbReference>
<feature type="compositionally biased region" description="Polar residues" evidence="1">
    <location>
        <begin position="164"/>
        <end position="174"/>
    </location>
</feature>
<dbReference type="PANTHER" id="PTHR34512:SF30">
    <property type="entry name" value="OUTER MEMBRANE PROTEIN ASSEMBLY FACTOR BAMB"/>
    <property type="match status" value="1"/>
</dbReference>
<dbReference type="OrthoDB" id="4826034at2"/>
<evidence type="ECO:0000313" key="5">
    <source>
        <dbReference type="Proteomes" id="UP000321049"/>
    </source>
</evidence>
<dbReference type="SUPFAM" id="SSF50998">
    <property type="entry name" value="Quinoprotein alcohol dehydrogenase-like"/>
    <property type="match status" value="1"/>
</dbReference>
<proteinExistence type="predicted"/>
<gene>
    <name evidence="4" type="ORF">CTE05_20310</name>
</gene>
<feature type="domain" description="Pyrrolo-quinoline quinone repeat" evidence="3">
    <location>
        <begin position="367"/>
        <end position="477"/>
    </location>
</feature>
<evidence type="ECO:0000256" key="2">
    <source>
        <dbReference type="SAM" id="Phobius"/>
    </source>
</evidence>
<dbReference type="InterPro" id="IPR002372">
    <property type="entry name" value="PQQ_rpt_dom"/>
</dbReference>
<dbReference type="AlphaFoldDB" id="A0A511JKL8"/>
<comment type="caution">
    <text evidence="4">The sequence shown here is derived from an EMBL/GenBank/DDBJ whole genome shotgun (WGS) entry which is preliminary data.</text>
</comment>
<evidence type="ECO:0000256" key="1">
    <source>
        <dbReference type="SAM" id="MobiDB-lite"/>
    </source>
</evidence>
<dbReference type="Proteomes" id="UP000321049">
    <property type="component" value="Unassembled WGS sequence"/>
</dbReference>
<keyword evidence="2" id="KW-0472">Membrane</keyword>
<dbReference type="RefSeq" id="WP_146846007.1">
    <property type="nucleotide sequence ID" value="NZ_BJWH01000009.1"/>
</dbReference>
<feature type="transmembrane region" description="Helical" evidence="2">
    <location>
        <begin position="51"/>
        <end position="70"/>
    </location>
</feature>
<keyword evidence="2" id="KW-0812">Transmembrane</keyword>
<organism evidence="4 5">
    <name type="scientific">Cellulomonas terrae</name>
    <dbReference type="NCBI Taxonomy" id="311234"/>
    <lineage>
        <taxon>Bacteria</taxon>
        <taxon>Bacillati</taxon>
        <taxon>Actinomycetota</taxon>
        <taxon>Actinomycetes</taxon>
        <taxon>Micrococcales</taxon>
        <taxon>Cellulomonadaceae</taxon>
        <taxon>Cellulomonas</taxon>
    </lineage>
</organism>
<evidence type="ECO:0000259" key="3">
    <source>
        <dbReference type="Pfam" id="PF13360"/>
    </source>
</evidence>
<dbReference type="Gene3D" id="2.130.10.10">
    <property type="entry name" value="YVTN repeat-like/Quinoprotein amine dehydrogenase"/>
    <property type="match status" value="2"/>
</dbReference>
<reference evidence="4 5" key="1">
    <citation type="submission" date="2019-07" db="EMBL/GenBank/DDBJ databases">
        <title>Whole genome shotgun sequence of Cellulomonas terrae NBRC 100819.</title>
        <authorList>
            <person name="Hosoyama A."/>
            <person name="Uohara A."/>
            <person name="Ohji S."/>
            <person name="Ichikawa N."/>
        </authorList>
    </citation>
    <scope>NUCLEOTIDE SEQUENCE [LARGE SCALE GENOMIC DNA]</scope>
    <source>
        <strain evidence="4 5">NBRC 100819</strain>
    </source>
</reference>
<dbReference type="Pfam" id="PF13360">
    <property type="entry name" value="PQQ_2"/>
    <property type="match status" value="1"/>
</dbReference>
<feature type="region of interest" description="Disordered" evidence="1">
    <location>
        <begin position="151"/>
        <end position="177"/>
    </location>
</feature>
<name>A0A511JKL8_9CELL</name>